<evidence type="ECO:0000313" key="3">
    <source>
        <dbReference type="Proteomes" id="UP000198771"/>
    </source>
</evidence>
<keyword evidence="3" id="KW-1185">Reference proteome</keyword>
<protein>
    <submittedName>
        <fullName evidence="2">Uncharacterized conserved protein YbbK, DUF523 family</fullName>
    </submittedName>
</protein>
<dbReference type="PANTHER" id="PTHR30087:SF0">
    <property type="entry name" value="INNER MEMBRANE PROTEIN"/>
    <property type="match status" value="1"/>
</dbReference>
<dbReference type="Pfam" id="PF08349">
    <property type="entry name" value="DUF1722"/>
    <property type="match status" value="1"/>
</dbReference>
<dbReference type="InterPro" id="IPR013560">
    <property type="entry name" value="DUF1722"/>
</dbReference>
<reference evidence="2 3" key="1">
    <citation type="submission" date="2016-10" db="EMBL/GenBank/DDBJ databases">
        <authorList>
            <person name="de Groot N.N."/>
        </authorList>
    </citation>
    <scope>NUCLEOTIDE SEQUENCE [LARGE SCALE GENOMIC DNA]</scope>
    <source>
        <strain evidence="2 3">ASO4-2</strain>
    </source>
</reference>
<dbReference type="AlphaFoldDB" id="A0A1G6CIS6"/>
<organism evidence="2 3">
    <name type="scientific">Desulfonatronum thiosulfatophilum</name>
    <dbReference type="NCBI Taxonomy" id="617002"/>
    <lineage>
        <taxon>Bacteria</taxon>
        <taxon>Pseudomonadati</taxon>
        <taxon>Thermodesulfobacteriota</taxon>
        <taxon>Desulfovibrionia</taxon>
        <taxon>Desulfovibrionales</taxon>
        <taxon>Desulfonatronaceae</taxon>
        <taxon>Desulfonatronum</taxon>
    </lineage>
</organism>
<proteinExistence type="predicted"/>
<name>A0A1G6CIS6_9BACT</name>
<gene>
    <name evidence="2" type="ORF">SAMN05660653_01561</name>
</gene>
<dbReference type="STRING" id="617002.SAMN05660653_01561"/>
<feature type="domain" description="DUF1722" evidence="1">
    <location>
        <begin position="195"/>
        <end position="311"/>
    </location>
</feature>
<evidence type="ECO:0000313" key="2">
    <source>
        <dbReference type="EMBL" id="SDB32803.1"/>
    </source>
</evidence>
<dbReference type="OrthoDB" id="495783at2"/>
<dbReference type="Proteomes" id="UP000198771">
    <property type="component" value="Unassembled WGS sequence"/>
</dbReference>
<sequence length="320" mass="37058">MNSTLDRPLRLGISSCLMGNNVRYDGGHKLDRFLRDTLGKYVEFVPVCPEVECGMPVPREAMRLVGEIDNPRLVTIRSGHDFTDQMQAWAAEKNAWLAQQDLCGFIFKSKSPSSGMQGVKVYSEKGMPKQAGVGIFAQTFIQRFPLLPVEDDGRLHDPGLRENFIERIFVMRRWQDVEAFKPALAPLIAFHSRHKYLILSHSTKHYQSMGALVAHASEMEREEVFAEYARQLAEALQLRTTKAKLFNVLEKCMGYFKKQLTAWEKQELLEVFRNFKEGRIPLIVPIVLLNHYIRKFDEPYLKDQYFFDPHPLELKLRNHV</sequence>
<dbReference type="InterPro" id="IPR017087">
    <property type="entry name" value="UCP037004"/>
</dbReference>
<dbReference type="EMBL" id="FMXO01000008">
    <property type="protein sequence ID" value="SDB32803.1"/>
    <property type="molecule type" value="Genomic_DNA"/>
</dbReference>
<dbReference type="Pfam" id="PF04463">
    <property type="entry name" value="2-thiour_desulf"/>
    <property type="match status" value="1"/>
</dbReference>
<evidence type="ECO:0000259" key="1">
    <source>
        <dbReference type="Pfam" id="PF08349"/>
    </source>
</evidence>
<accession>A0A1G6CIS6</accession>
<dbReference type="RefSeq" id="WP_092119653.1">
    <property type="nucleotide sequence ID" value="NZ_FMXO01000008.1"/>
</dbReference>
<dbReference type="PANTHER" id="PTHR30087">
    <property type="entry name" value="INNER MEMBRANE PROTEIN"/>
    <property type="match status" value="1"/>
</dbReference>
<dbReference type="InterPro" id="IPR007553">
    <property type="entry name" value="2-thiour_desulf"/>
</dbReference>
<dbReference type="PIRSF" id="PIRSF037004">
    <property type="entry name" value="UCP037004"/>
    <property type="match status" value="1"/>
</dbReference>